<dbReference type="AlphaFoldDB" id="A0A391NQ60"/>
<name>A0A391NQ60_9EUKA</name>
<reference evidence="1 2" key="1">
    <citation type="journal article" date="2018" name="PLoS ONE">
        <title>The draft genome of Kipferlia bialata reveals reductive genome evolution in fornicate parasites.</title>
        <authorList>
            <person name="Tanifuji G."/>
            <person name="Takabayashi S."/>
            <person name="Kume K."/>
            <person name="Takagi M."/>
            <person name="Nakayama T."/>
            <person name="Kamikawa R."/>
            <person name="Inagaki Y."/>
            <person name="Hashimoto T."/>
        </authorList>
    </citation>
    <scope>NUCLEOTIDE SEQUENCE [LARGE SCALE GENOMIC DNA]</scope>
    <source>
        <strain evidence="1">NY0173</strain>
    </source>
</reference>
<evidence type="ECO:0000313" key="2">
    <source>
        <dbReference type="Proteomes" id="UP000265618"/>
    </source>
</evidence>
<keyword evidence="2" id="KW-1185">Reference proteome</keyword>
<protein>
    <submittedName>
        <fullName evidence="1">Uncharacterized protein</fullName>
    </submittedName>
</protein>
<proteinExistence type="predicted"/>
<organism evidence="1 2">
    <name type="scientific">Kipferlia bialata</name>
    <dbReference type="NCBI Taxonomy" id="797122"/>
    <lineage>
        <taxon>Eukaryota</taxon>
        <taxon>Metamonada</taxon>
        <taxon>Carpediemonas-like organisms</taxon>
        <taxon>Kipferlia</taxon>
    </lineage>
</organism>
<comment type="caution">
    <text evidence="1">The sequence shown here is derived from an EMBL/GenBank/DDBJ whole genome shotgun (WGS) entry which is preliminary data.</text>
</comment>
<sequence length="96" mass="11080">MIQISNIKAHGHYVVSIPSYSGSVYAYDTISGEWLYWEEVDHETGVYRSPRSDTNLVPCLHNDCAQLTLDPELVYPHPEQLWAYNPPNCVWIPQME</sequence>
<gene>
    <name evidence="1" type="ORF">KIPB_011326</name>
</gene>
<evidence type="ECO:0000313" key="1">
    <source>
        <dbReference type="EMBL" id="GCA63681.1"/>
    </source>
</evidence>
<dbReference type="Proteomes" id="UP000265618">
    <property type="component" value="Unassembled WGS sequence"/>
</dbReference>
<accession>A0A391NQ60</accession>
<dbReference type="EMBL" id="BDIP01004564">
    <property type="protein sequence ID" value="GCA63681.1"/>
    <property type="molecule type" value="Genomic_DNA"/>
</dbReference>